<dbReference type="PRINTS" id="PR01001">
    <property type="entry name" value="FADG3PDH"/>
</dbReference>
<dbReference type="PANTHER" id="PTHR11985:SF15">
    <property type="entry name" value="GLYCEROL-3-PHOSPHATE DEHYDROGENASE, MITOCHONDRIAL"/>
    <property type="match status" value="1"/>
</dbReference>
<dbReference type="Proteomes" id="UP000326881">
    <property type="component" value="Plasmid unnamed"/>
</dbReference>
<evidence type="ECO:0000259" key="6">
    <source>
        <dbReference type="Pfam" id="PF01266"/>
    </source>
</evidence>
<evidence type="ECO:0000313" key="7">
    <source>
        <dbReference type="EMBL" id="QFY63066.1"/>
    </source>
</evidence>
<evidence type="ECO:0000256" key="2">
    <source>
        <dbReference type="ARBA" id="ARBA00007330"/>
    </source>
</evidence>
<accession>A0A5Q0CB17</accession>
<dbReference type="AlphaFoldDB" id="A0A5Q0CB17"/>
<dbReference type="GO" id="GO:0004368">
    <property type="term" value="F:glycerol-3-phosphate dehydrogenase (quinone) activity"/>
    <property type="evidence" value="ECO:0007669"/>
    <property type="project" value="InterPro"/>
</dbReference>
<dbReference type="Gene3D" id="1.10.8.870">
    <property type="entry name" value="Alpha-glycerophosphate oxidase, cap domain"/>
    <property type="match status" value="1"/>
</dbReference>
<comment type="cofactor">
    <cofactor evidence="1">
        <name>FAD</name>
        <dbReference type="ChEBI" id="CHEBI:57692"/>
    </cofactor>
</comment>
<dbReference type="Pfam" id="PF01266">
    <property type="entry name" value="DAO"/>
    <property type="match status" value="1"/>
</dbReference>
<evidence type="ECO:0000256" key="5">
    <source>
        <dbReference type="ARBA" id="ARBA00023002"/>
    </source>
</evidence>
<keyword evidence="4" id="KW-0274">FAD</keyword>
<dbReference type="InterPro" id="IPR036188">
    <property type="entry name" value="FAD/NAD-bd_sf"/>
</dbReference>
<evidence type="ECO:0000256" key="1">
    <source>
        <dbReference type="ARBA" id="ARBA00001974"/>
    </source>
</evidence>
<dbReference type="GO" id="GO:0046168">
    <property type="term" value="P:glycerol-3-phosphate catabolic process"/>
    <property type="evidence" value="ECO:0007669"/>
    <property type="project" value="TreeGrafter"/>
</dbReference>
<dbReference type="InterPro" id="IPR006076">
    <property type="entry name" value="FAD-dep_OxRdtase"/>
</dbReference>
<dbReference type="PROSITE" id="PS51257">
    <property type="entry name" value="PROKAR_LIPOPROTEIN"/>
    <property type="match status" value="1"/>
</dbReference>
<dbReference type="OrthoDB" id="9766796at2"/>
<reference evidence="7 8" key="1">
    <citation type="submission" date="2019-08" db="EMBL/GenBank/DDBJ databases">
        <title>Prosopis cineraria nodule microbiome.</title>
        <authorList>
            <person name="Ali R."/>
            <person name="Chaluvadi S.R."/>
            <person name="Wang X."/>
        </authorList>
    </citation>
    <scope>NUCLEOTIDE SEQUENCE [LARGE SCALE GENOMIC DNA]</scope>
    <source>
        <strain evidence="7 8">BG7</strain>
        <plasmid evidence="7 8">unnamed</plasmid>
    </source>
</reference>
<geneLocation type="plasmid" evidence="7 8">
    <name>unnamed</name>
</geneLocation>
<keyword evidence="3" id="KW-0285">Flavoprotein</keyword>
<feature type="domain" description="FAD dependent oxidoreductase" evidence="6">
    <location>
        <begin position="15"/>
        <end position="396"/>
    </location>
</feature>
<dbReference type="RefSeq" id="WP_153273040.1">
    <property type="nucleotide sequence ID" value="NZ_CP043499.1"/>
</dbReference>
<keyword evidence="7" id="KW-0614">Plasmid</keyword>
<keyword evidence="5" id="KW-0560">Oxidoreductase</keyword>
<evidence type="ECO:0000313" key="8">
    <source>
        <dbReference type="Proteomes" id="UP000326881"/>
    </source>
</evidence>
<organism evidence="7 8">
    <name type="scientific">Rhizobium grahamii</name>
    <dbReference type="NCBI Taxonomy" id="1120045"/>
    <lineage>
        <taxon>Bacteria</taxon>
        <taxon>Pseudomonadati</taxon>
        <taxon>Pseudomonadota</taxon>
        <taxon>Alphaproteobacteria</taxon>
        <taxon>Hyphomicrobiales</taxon>
        <taxon>Rhizobiaceae</taxon>
        <taxon>Rhizobium/Agrobacterium group</taxon>
        <taxon>Rhizobium</taxon>
    </lineage>
</organism>
<sequence length="492" mass="54767">MNCRISSLDGVTYEAVVIGAGAVGCAAARELAGRGFKTLLVDRGDIGAGTSSRSSRMLYSGVGYLAPPFPLWQLPFRPVTMLRRFLYSRNIMHCRAELFRDMPDRLTKHRFHYPFRKGDRYPHWLVEFGFRMMETLCSRKVPLAFRRLSPAAAAKESDMVASLGGPVSSVGVFEEYMYAWPERICVDTALDAERRGATIRTYAKVSSIQQRGDGWEITLEDQAPGASGQARITTKSIVNAAGPWVDRVPGGGKAEKKRVLGRKGVNVMVRLPDTWRGQGLEAFSSKGETFYVFPWGDYHFVGPTELVVEEDPDNVGVLDTEVDYILGEANLLFPELALTRGNVLHAWCGVRPMSTTDGETVSLPVRAIQDPRKPGLITITGSYIMMHRHAGRLAARLVEKRLGRRKAPPKGMLRADGESDIREIVLKEHVVRLVDLIRRRLAVGLDPSLGRDQAEELSHVAAAAAGWSEARRQEELRHFEEDTSRVYQRVSG</sequence>
<name>A0A5Q0CB17_9HYPH</name>
<dbReference type="Gene3D" id="3.30.9.10">
    <property type="entry name" value="D-Amino Acid Oxidase, subunit A, domain 2"/>
    <property type="match status" value="1"/>
</dbReference>
<proteinExistence type="inferred from homology"/>
<protein>
    <submittedName>
        <fullName evidence="7">FAD-dependent oxidoreductase</fullName>
    </submittedName>
</protein>
<dbReference type="KEGG" id="rgr:FZ934_22400"/>
<evidence type="ECO:0000256" key="4">
    <source>
        <dbReference type="ARBA" id="ARBA00022827"/>
    </source>
</evidence>
<evidence type="ECO:0000256" key="3">
    <source>
        <dbReference type="ARBA" id="ARBA00022630"/>
    </source>
</evidence>
<dbReference type="EMBL" id="CP043499">
    <property type="protein sequence ID" value="QFY63066.1"/>
    <property type="molecule type" value="Genomic_DNA"/>
</dbReference>
<dbReference type="Gene3D" id="3.50.50.60">
    <property type="entry name" value="FAD/NAD(P)-binding domain"/>
    <property type="match status" value="1"/>
</dbReference>
<dbReference type="PANTHER" id="PTHR11985">
    <property type="entry name" value="GLYCEROL-3-PHOSPHATE DEHYDROGENASE"/>
    <property type="match status" value="1"/>
</dbReference>
<gene>
    <name evidence="7" type="ORF">FZ934_22400</name>
</gene>
<dbReference type="InterPro" id="IPR038299">
    <property type="entry name" value="DAO_C_sf"/>
</dbReference>
<dbReference type="InterPro" id="IPR000447">
    <property type="entry name" value="G3P_DH_FAD-dep"/>
</dbReference>
<dbReference type="SUPFAM" id="SSF51905">
    <property type="entry name" value="FAD/NAD(P)-binding domain"/>
    <property type="match status" value="1"/>
</dbReference>
<keyword evidence="8" id="KW-1185">Reference proteome</keyword>
<dbReference type="SUPFAM" id="SSF54373">
    <property type="entry name" value="FAD-linked reductases, C-terminal domain"/>
    <property type="match status" value="1"/>
</dbReference>
<comment type="similarity">
    <text evidence="2">Belongs to the FAD-dependent glycerol-3-phosphate dehydrogenase family.</text>
</comment>